<reference evidence="1" key="2">
    <citation type="submission" date="2021-09" db="EMBL/GenBank/DDBJ databases">
        <authorList>
            <person name="Jia N."/>
            <person name="Wang J."/>
            <person name="Shi W."/>
            <person name="Du L."/>
            <person name="Sun Y."/>
            <person name="Zhan W."/>
            <person name="Jiang J."/>
            <person name="Wang Q."/>
            <person name="Zhang B."/>
            <person name="Ji P."/>
            <person name="Sakyi L.B."/>
            <person name="Cui X."/>
            <person name="Yuan T."/>
            <person name="Jiang B."/>
            <person name="Yang W."/>
            <person name="Lam T.T.-Y."/>
            <person name="Chang Q."/>
            <person name="Ding S."/>
            <person name="Wang X."/>
            <person name="Zhu J."/>
            <person name="Ruan X."/>
            <person name="Zhao L."/>
            <person name="Wei J."/>
            <person name="Que T."/>
            <person name="Du C."/>
            <person name="Cheng J."/>
            <person name="Dai P."/>
            <person name="Han X."/>
            <person name="Huang E."/>
            <person name="Gao Y."/>
            <person name="Liu J."/>
            <person name="Shao H."/>
            <person name="Ye R."/>
            <person name="Li L."/>
            <person name="Wei W."/>
            <person name="Wang X."/>
            <person name="Wang C."/>
            <person name="Huo Q."/>
            <person name="Li W."/>
            <person name="Guo W."/>
            <person name="Chen H."/>
            <person name="Chen S."/>
            <person name="Zhou L."/>
            <person name="Zhou L."/>
            <person name="Ni X."/>
            <person name="Tian J."/>
            <person name="Zhou Y."/>
            <person name="Sheng Y."/>
            <person name="Liu T."/>
            <person name="Pan Y."/>
            <person name="Xia L."/>
            <person name="Li J."/>
            <person name="Zhao F."/>
            <person name="Cao W."/>
        </authorList>
    </citation>
    <scope>NUCLEOTIDE SEQUENCE</scope>
    <source>
        <strain evidence="1">Rmic-2018</strain>
        <tissue evidence="1">Larvae</tissue>
    </source>
</reference>
<gene>
    <name evidence="1" type="ORF">HPB51_013168</name>
</gene>
<name>A0A9J6E1T7_RHIMP</name>
<accession>A0A9J6E1T7</accession>
<proteinExistence type="predicted"/>
<dbReference type="Proteomes" id="UP000821866">
    <property type="component" value="Chromosome 4"/>
</dbReference>
<sequence length="215" mass="23931">MLSGAHLRLQMSPVKFRAGRFLTANMFGNSQIRSHLSQLQRTSRVNHYGVLDIYGSREQVENVSTTSAPVALTAMRHLLGNNSWIHKVFVGIGYYYYNGSDAWEKLSYAAENVASKDVDALVIISTVLSVPTRHQCITLPVNAHKSPNEYTPNMEAALKTARDGFGRRNLVVYFSLQMGVLLYTLESDYKLPISALYEPCNSFAVTDYSQARAGA</sequence>
<protein>
    <submittedName>
        <fullName evidence="1">Uncharacterized protein</fullName>
    </submittedName>
</protein>
<keyword evidence="2" id="KW-1185">Reference proteome</keyword>
<organism evidence="1 2">
    <name type="scientific">Rhipicephalus microplus</name>
    <name type="common">Cattle tick</name>
    <name type="synonym">Boophilus microplus</name>
    <dbReference type="NCBI Taxonomy" id="6941"/>
    <lineage>
        <taxon>Eukaryota</taxon>
        <taxon>Metazoa</taxon>
        <taxon>Ecdysozoa</taxon>
        <taxon>Arthropoda</taxon>
        <taxon>Chelicerata</taxon>
        <taxon>Arachnida</taxon>
        <taxon>Acari</taxon>
        <taxon>Parasitiformes</taxon>
        <taxon>Ixodida</taxon>
        <taxon>Ixodoidea</taxon>
        <taxon>Ixodidae</taxon>
        <taxon>Rhipicephalinae</taxon>
        <taxon>Rhipicephalus</taxon>
        <taxon>Boophilus</taxon>
    </lineage>
</organism>
<comment type="caution">
    <text evidence="1">The sequence shown here is derived from an EMBL/GenBank/DDBJ whole genome shotgun (WGS) entry which is preliminary data.</text>
</comment>
<dbReference type="VEuPathDB" id="VectorBase:LOC119168520"/>
<dbReference type="EMBL" id="JABSTU010000006">
    <property type="protein sequence ID" value="KAH8028121.1"/>
    <property type="molecule type" value="Genomic_DNA"/>
</dbReference>
<evidence type="ECO:0000313" key="2">
    <source>
        <dbReference type="Proteomes" id="UP000821866"/>
    </source>
</evidence>
<reference evidence="1" key="1">
    <citation type="journal article" date="2020" name="Cell">
        <title>Large-Scale Comparative Analyses of Tick Genomes Elucidate Their Genetic Diversity and Vector Capacities.</title>
        <authorList>
            <consortium name="Tick Genome and Microbiome Consortium (TIGMIC)"/>
            <person name="Jia N."/>
            <person name="Wang J."/>
            <person name="Shi W."/>
            <person name="Du L."/>
            <person name="Sun Y."/>
            <person name="Zhan W."/>
            <person name="Jiang J.F."/>
            <person name="Wang Q."/>
            <person name="Zhang B."/>
            <person name="Ji P."/>
            <person name="Bell-Sakyi L."/>
            <person name="Cui X.M."/>
            <person name="Yuan T.T."/>
            <person name="Jiang B.G."/>
            <person name="Yang W.F."/>
            <person name="Lam T.T."/>
            <person name="Chang Q.C."/>
            <person name="Ding S.J."/>
            <person name="Wang X.J."/>
            <person name="Zhu J.G."/>
            <person name="Ruan X.D."/>
            <person name="Zhao L."/>
            <person name="Wei J.T."/>
            <person name="Ye R.Z."/>
            <person name="Que T.C."/>
            <person name="Du C.H."/>
            <person name="Zhou Y.H."/>
            <person name="Cheng J.X."/>
            <person name="Dai P.F."/>
            <person name="Guo W.B."/>
            <person name="Han X.H."/>
            <person name="Huang E.J."/>
            <person name="Li L.F."/>
            <person name="Wei W."/>
            <person name="Gao Y.C."/>
            <person name="Liu J.Z."/>
            <person name="Shao H.Z."/>
            <person name="Wang X."/>
            <person name="Wang C.C."/>
            <person name="Yang T.C."/>
            <person name="Huo Q.B."/>
            <person name="Li W."/>
            <person name="Chen H.Y."/>
            <person name="Chen S.E."/>
            <person name="Zhou L.G."/>
            <person name="Ni X.B."/>
            <person name="Tian J.H."/>
            <person name="Sheng Y."/>
            <person name="Liu T."/>
            <person name="Pan Y.S."/>
            <person name="Xia L.Y."/>
            <person name="Li J."/>
            <person name="Zhao F."/>
            <person name="Cao W.C."/>
        </authorList>
    </citation>
    <scope>NUCLEOTIDE SEQUENCE</scope>
    <source>
        <strain evidence="1">Rmic-2018</strain>
    </source>
</reference>
<evidence type="ECO:0000313" key="1">
    <source>
        <dbReference type="EMBL" id="KAH8028121.1"/>
    </source>
</evidence>
<dbReference type="AlphaFoldDB" id="A0A9J6E1T7"/>